<feature type="compositionally biased region" description="Basic residues" evidence="1">
    <location>
        <begin position="1"/>
        <end position="10"/>
    </location>
</feature>
<gene>
    <name evidence="2" type="ORF">TIFTF001_040208</name>
</gene>
<proteinExistence type="predicted"/>
<protein>
    <submittedName>
        <fullName evidence="2">Uncharacterized protein</fullName>
    </submittedName>
</protein>
<organism evidence="2 3">
    <name type="scientific">Ficus carica</name>
    <name type="common">Common fig</name>
    <dbReference type="NCBI Taxonomy" id="3494"/>
    <lineage>
        <taxon>Eukaryota</taxon>
        <taxon>Viridiplantae</taxon>
        <taxon>Streptophyta</taxon>
        <taxon>Embryophyta</taxon>
        <taxon>Tracheophyta</taxon>
        <taxon>Spermatophyta</taxon>
        <taxon>Magnoliopsida</taxon>
        <taxon>eudicotyledons</taxon>
        <taxon>Gunneridae</taxon>
        <taxon>Pentapetalae</taxon>
        <taxon>rosids</taxon>
        <taxon>fabids</taxon>
        <taxon>Rosales</taxon>
        <taxon>Moraceae</taxon>
        <taxon>Ficeae</taxon>
        <taxon>Ficus</taxon>
    </lineage>
</organism>
<comment type="caution">
    <text evidence="2">The sequence shown here is derived from an EMBL/GenBank/DDBJ whole genome shotgun (WGS) entry which is preliminary data.</text>
</comment>
<evidence type="ECO:0000313" key="3">
    <source>
        <dbReference type="Proteomes" id="UP001187192"/>
    </source>
</evidence>
<keyword evidence="3" id="KW-1185">Reference proteome</keyword>
<reference evidence="2" key="1">
    <citation type="submission" date="2023-07" db="EMBL/GenBank/DDBJ databases">
        <title>draft genome sequence of fig (Ficus carica).</title>
        <authorList>
            <person name="Takahashi T."/>
            <person name="Nishimura K."/>
        </authorList>
    </citation>
    <scope>NUCLEOTIDE SEQUENCE</scope>
</reference>
<dbReference type="Proteomes" id="UP001187192">
    <property type="component" value="Unassembled WGS sequence"/>
</dbReference>
<name>A0AA88CMJ1_FICCA</name>
<feature type="compositionally biased region" description="Basic and acidic residues" evidence="1">
    <location>
        <begin position="89"/>
        <end position="100"/>
    </location>
</feature>
<feature type="region of interest" description="Disordered" evidence="1">
    <location>
        <begin position="1"/>
        <end position="36"/>
    </location>
</feature>
<dbReference type="EMBL" id="BTGU01001372">
    <property type="protein sequence ID" value="GMN22227.1"/>
    <property type="molecule type" value="Genomic_DNA"/>
</dbReference>
<evidence type="ECO:0000256" key="1">
    <source>
        <dbReference type="SAM" id="MobiDB-lite"/>
    </source>
</evidence>
<dbReference type="AlphaFoldDB" id="A0AA88CMJ1"/>
<feature type="region of interest" description="Disordered" evidence="1">
    <location>
        <begin position="67"/>
        <end position="101"/>
    </location>
</feature>
<accession>A0AA88CMJ1</accession>
<sequence>MAPSKAKKIKATLEGDSHDTNASMSKHNTETNNNDELTLPDLVKAIHMLVHTQNDLVQEMNELKGSFSQQGASMTSKDKGDQQGAFSIEGHKAQAPEEGKGNFLTQIDVLSLLEKQLYNSPFTTTKYGFHDG</sequence>
<evidence type="ECO:0000313" key="2">
    <source>
        <dbReference type="EMBL" id="GMN22227.1"/>
    </source>
</evidence>